<comment type="similarity">
    <text evidence="2">Belongs to the glycosyl hydrolase 17 family.</text>
</comment>
<evidence type="ECO:0000256" key="5">
    <source>
        <dbReference type="ARBA" id="ARBA00022729"/>
    </source>
</evidence>
<dbReference type="PANTHER" id="PTHR16631">
    <property type="entry name" value="GLUCAN 1,3-BETA-GLUCOSIDASE"/>
    <property type="match status" value="1"/>
</dbReference>
<name>A0A2T2ND95_CORCC</name>
<dbReference type="SUPFAM" id="SSF51445">
    <property type="entry name" value="(Trans)glycosidases"/>
    <property type="match status" value="1"/>
</dbReference>
<dbReference type="GO" id="GO:0071555">
    <property type="term" value="P:cell wall organization"/>
    <property type="evidence" value="ECO:0007669"/>
    <property type="project" value="TreeGrafter"/>
</dbReference>
<dbReference type="GO" id="GO:0005576">
    <property type="term" value="C:extracellular region"/>
    <property type="evidence" value="ECO:0007669"/>
    <property type="project" value="TreeGrafter"/>
</dbReference>
<dbReference type="AlphaFoldDB" id="A0A2T2ND95"/>
<reference evidence="15 16" key="1">
    <citation type="journal article" date="2018" name="Front. Microbiol.">
        <title>Genome-Wide Analysis of Corynespora cassiicola Leaf Fall Disease Putative Effectors.</title>
        <authorList>
            <person name="Lopez D."/>
            <person name="Ribeiro S."/>
            <person name="Label P."/>
            <person name="Fumanal B."/>
            <person name="Venisse J.S."/>
            <person name="Kohler A."/>
            <person name="de Oliveira R.R."/>
            <person name="Labutti K."/>
            <person name="Lipzen A."/>
            <person name="Lail K."/>
            <person name="Bauer D."/>
            <person name="Ohm R.A."/>
            <person name="Barry K.W."/>
            <person name="Spatafora J."/>
            <person name="Grigoriev I.V."/>
            <person name="Martin F.M."/>
            <person name="Pujade-Renaud V."/>
        </authorList>
    </citation>
    <scope>NUCLEOTIDE SEQUENCE [LARGE SCALE GENOMIC DNA]</scope>
    <source>
        <strain evidence="15 16">Philippines</strain>
    </source>
</reference>
<comment type="subcellular location">
    <subcellularLocation>
        <location evidence="1">Secreted</location>
        <location evidence="1">Cell wall</location>
    </subcellularLocation>
</comment>
<feature type="chain" id="PRO_5015630630" description="Probable beta-glucosidase btgE" evidence="14">
    <location>
        <begin position="18"/>
        <end position="483"/>
    </location>
</feature>
<feature type="compositionally biased region" description="Low complexity" evidence="13">
    <location>
        <begin position="115"/>
        <end position="131"/>
    </location>
</feature>
<keyword evidence="3" id="KW-0134">Cell wall</keyword>
<dbReference type="InterPro" id="IPR050732">
    <property type="entry name" value="Beta-glucan_modifiers"/>
</dbReference>
<dbReference type="OrthoDB" id="4082933at2759"/>
<feature type="compositionally biased region" description="Low complexity" evidence="13">
    <location>
        <begin position="152"/>
        <end position="185"/>
    </location>
</feature>
<dbReference type="InterPro" id="IPR017853">
    <property type="entry name" value="GH"/>
</dbReference>
<dbReference type="EMBL" id="KZ678140">
    <property type="protein sequence ID" value="PSN63403.1"/>
    <property type="molecule type" value="Genomic_DNA"/>
</dbReference>
<dbReference type="GO" id="GO:0009986">
    <property type="term" value="C:cell surface"/>
    <property type="evidence" value="ECO:0007669"/>
    <property type="project" value="TreeGrafter"/>
</dbReference>
<keyword evidence="5 14" id="KW-0732">Signal</keyword>
<dbReference type="GO" id="GO:0042973">
    <property type="term" value="F:glucan endo-1,3-beta-D-glucosidase activity"/>
    <property type="evidence" value="ECO:0007669"/>
    <property type="project" value="TreeGrafter"/>
</dbReference>
<protein>
    <recommendedName>
        <fullName evidence="9">Probable beta-glucosidase btgE</fullName>
    </recommendedName>
    <alternativeName>
        <fullName evidence="10">Beta-D-glucoside glucohydrolase btgE</fullName>
    </alternativeName>
    <alternativeName>
        <fullName evidence="12">Cellobiase btgE</fullName>
    </alternativeName>
    <alternativeName>
        <fullName evidence="11">Gentiobiase btgE</fullName>
    </alternativeName>
</protein>
<evidence type="ECO:0000256" key="10">
    <source>
        <dbReference type="ARBA" id="ARBA00041495"/>
    </source>
</evidence>
<organism evidence="15 16">
    <name type="scientific">Corynespora cassiicola Philippines</name>
    <dbReference type="NCBI Taxonomy" id="1448308"/>
    <lineage>
        <taxon>Eukaryota</taxon>
        <taxon>Fungi</taxon>
        <taxon>Dikarya</taxon>
        <taxon>Ascomycota</taxon>
        <taxon>Pezizomycotina</taxon>
        <taxon>Dothideomycetes</taxon>
        <taxon>Pleosporomycetidae</taxon>
        <taxon>Pleosporales</taxon>
        <taxon>Corynesporascaceae</taxon>
        <taxon>Corynespora</taxon>
    </lineage>
</organism>
<sequence length="483" mass="50516">MKATLIAASALLGAAAAAQHKAHNGFHLRRGGYADNEICTVYTTVYVTASELPPVVSNTTVIATPSPVPETSCTESEAASTTPVAYSLYTPPAPSSAEVSSTEVYTPPPPPPSSKAPEPSSEAQPSKEAYTPAPPPAYTPAPVPSSSKVVEAPKPSAPAEAPKPSAPAEAPKPSAPAEAPKPSSSKVEESPKPEPTKPSGGSYSSTGRIVTKGKRWAITYTPYAADGQCKSAGEVKSDIAKIADMGFTTIRSYSTDCGVFENVIPECEKHGLKVIYGIFLEAGGKGGKGVFSDYANSQLQDIIDNAPKDSIAMIIVGNEAMFNNYVEASDLGAYIDYVREQLQGAGFPSDIAVTTTEPVNVWEEKGAALCSHIDIFAVQVHPFFTSKIEASEAGDFAAEQLEQAAKVCPEAAAKGKYITEIGWPKSGQSNGLAIPGLSEQKKAIDSIVEKVGVESCLFSFQDDLWKNPGAFGVEQSFGCADVL</sequence>
<keyword evidence="6 15" id="KW-0378">Hydrolase</keyword>
<evidence type="ECO:0000256" key="11">
    <source>
        <dbReference type="ARBA" id="ARBA00041516"/>
    </source>
</evidence>
<dbReference type="STRING" id="1448308.A0A2T2ND95"/>
<evidence type="ECO:0000256" key="8">
    <source>
        <dbReference type="ARBA" id="ARBA00024983"/>
    </source>
</evidence>
<dbReference type="PRINTS" id="PR01217">
    <property type="entry name" value="PRICHEXTENSN"/>
</dbReference>
<evidence type="ECO:0000256" key="13">
    <source>
        <dbReference type="SAM" id="MobiDB-lite"/>
    </source>
</evidence>
<evidence type="ECO:0000256" key="14">
    <source>
        <dbReference type="SAM" id="SignalP"/>
    </source>
</evidence>
<dbReference type="Gene3D" id="3.20.20.80">
    <property type="entry name" value="Glycosidases"/>
    <property type="match status" value="1"/>
</dbReference>
<keyword evidence="16" id="KW-1185">Reference proteome</keyword>
<feature type="compositionally biased region" description="Pro residues" evidence="13">
    <location>
        <begin position="132"/>
        <end position="143"/>
    </location>
</feature>
<proteinExistence type="inferred from homology"/>
<evidence type="ECO:0000256" key="9">
    <source>
        <dbReference type="ARBA" id="ARBA00039284"/>
    </source>
</evidence>
<comment type="function">
    <text evidence="8">Beta-glucosidases are one of a number of cellulolytic enzymes involved in the degradation of cellulosic biomass. Catalyzes the last step releasing glucose from the inhibitory cellobiose.</text>
</comment>
<evidence type="ECO:0000313" key="16">
    <source>
        <dbReference type="Proteomes" id="UP000240883"/>
    </source>
</evidence>
<accession>A0A2T2ND95</accession>
<keyword evidence="4" id="KW-0964">Secreted</keyword>
<dbReference type="Proteomes" id="UP000240883">
    <property type="component" value="Unassembled WGS sequence"/>
</dbReference>
<dbReference type="PANTHER" id="PTHR16631:SF24">
    <property type="entry name" value="FAMILY 17 GLUCOSIDASE SCW11-RELATED"/>
    <property type="match status" value="1"/>
</dbReference>
<evidence type="ECO:0000256" key="1">
    <source>
        <dbReference type="ARBA" id="ARBA00004191"/>
    </source>
</evidence>
<evidence type="ECO:0000313" key="15">
    <source>
        <dbReference type="EMBL" id="PSN63403.1"/>
    </source>
</evidence>
<gene>
    <name evidence="15" type="ORF">BS50DRAFT_577147</name>
</gene>
<feature type="signal peptide" evidence="14">
    <location>
        <begin position="1"/>
        <end position="17"/>
    </location>
</feature>
<evidence type="ECO:0000256" key="6">
    <source>
        <dbReference type="ARBA" id="ARBA00022801"/>
    </source>
</evidence>
<keyword evidence="7" id="KW-0326">Glycosidase</keyword>
<evidence type="ECO:0000256" key="4">
    <source>
        <dbReference type="ARBA" id="ARBA00022525"/>
    </source>
</evidence>
<evidence type="ECO:0000256" key="12">
    <source>
        <dbReference type="ARBA" id="ARBA00042762"/>
    </source>
</evidence>
<dbReference type="GO" id="GO:0009277">
    <property type="term" value="C:fungal-type cell wall"/>
    <property type="evidence" value="ECO:0007669"/>
    <property type="project" value="TreeGrafter"/>
</dbReference>
<evidence type="ECO:0000256" key="3">
    <source>
        <dbReference type="ARBA" id="ARBA00022512"/>
    </source>
</evidence>
<feature type="compositionally biased region" description="Basic and acidic residues" evidence="13">
    <location>
        <begin position="186"/>
        <end position="195"/>
    </location>
</feature>
<evidence type="ECO:0000256" key="7">
    <source>
        <dbReference type="ARBA" id="ARBA00023295"/>
    </source>
</evidence>
<evidence type="ECO:0000256" key="2">
    <source>
        <dbReference type="ARBA" id="ARBA00008773"/>
    </source>
</evidence>
<feature type="region of interest" description="Disordered" evidence="13">
    <location>
        <begin position="89"/>
        <end position="208"/>
    </location>
</feature>